<keyword evidence="7" id="KW-1185">Reference proteome</keyword>
<feature type="compositionally biased region" description="Basic residues" evidence="3">
    <location>
        <begin position="193"/>
        <end position="206"/>
    </location>
</feature>
<feature type="domain" description="PH" evidence="4">
    <location>
        <begin position="65"/>
        <end position="179"/>
    </location>
</feature>
<dbReference type="SUPFAM" id="SSF50729">
    <property type="entry name" value="PH domain-like"/>
    <property type="match status" value="1"/>
</dbReference>
<evidence type="ECO:0000313" key="7">
    <source>
        <dbReference type="Proteomes" id="UP001159427"/>
    </source>
</evidence>
<reference evidence="6 7" key="1">
    <citation type="submission" date="2022-05" db="EMBL/GenBank/DDBJ databases">
        <authorList>
            <consortium name="Genoscope - CEA"/>
            <person name="William W."/>
        </authorList>
    </citation>
    <scope>NUCLEOTIDE SEQUENCE [LARGE SCALE GENOMIC DNA]</scope>
</reference>
<keyword evidence="2" id="KW-0256">Endoplasmic reticulum</keyword>
<proteinExistence type="predicted"/>
<evidence type="ECO:0000256" key="1">
    <source>
        <dbReference type="ARBA" id="ARBA00004240"/>
    </source>
</evidence>
<dbReference type="InterPro" id="IPR051707">
    <property type="entry name" value="PI-Interact_SigTrans_Reg"/>
</dbReference>
<dbReference type="InterPro" id="IPR001849">
    <property type="entry name" value="PH_domain"/>
</dbReference>
<feature type="non-terminal residue" evidence="6">
    <location>
        <position position="1"/>
    </location>
</feature>
<dbReference type="PANTHER" id="PTHR14336">
    <property type="entry name" value="TANDEM PH DOMAIN CONTAINING PROTEIN"/>
    <property type="match status" value="1"/>
</dbReference>
<dbReference type="PANTHER" id="PTHR14336:SF15">
    <property type="entry name" value="DUAL ADAPTER FOR PHOSPHOTYROSINE AND 3-PHOSPHOTYROSINE AND 3-PHOSPHOINOSITIDE"/>
    <property type="match status" value="1"/>
</dbReference>
<comment type="subcellular location">
    <subcellularLocation>
        <location evidence="1">Endoplasmic reticulum</location>
    </subcellularLocation>
</comment>
<accession>A0ABN8LDR4</accession>
<dbReference type="SUPFAM" id="SSF55961">
    <property type="entry name" value="Bet v1-like"/>
    <property type="match status" value="1"/>
</dbReference>
<organism evidence="6 7">
    <name type="scientific">Porites evermanni</name>
    <dbReference type="NCBI Taxonomy" id="104178"/>
    <lineage>
        <taxon>Eukaryota</taxon>
        <taxon>Metazoa</taxon>
        <taxon>Cnidaria</taxon>
        <taxon>Anthozoa</taxon>
        <taxon>Hexacorallia</taxon>
        <taxon>Scleractinia</taxon>
        <taxon>Fungiina</taxon>
        <taxon>Poritidae</taxon>
        <taxon>Porites</taxon>
    </lineage>
</organism>
<evidence type="ECO:0008006" key="8">
    <source>
        <dbReference type="Google" id="ProtNLM"/>
    </source>
</evidence>
<protein>
    <recommendedName>
        <fullName evidence="8">PH domain-containing protein</fullName>
    </recommendedName>
</protein>
<dbReference type="Proteomes" id="UP001159427">
    <property type="component" value="Unassembled WGS sequence"/>
</dbReference>
<feature type="domain" description="START" evidence="5">
    <location>
        <begin position="241"/>
        <end position="417"/>
    </location>
</feature>
<dbReference type="Pfam" id="PF00169">
    <property type="entry name" value="PH"/>
    <property type="match status" value="1"/>
</dbReference>
<dbReference type="Gene3D" id="2.30.29.30">
    <property type="entry name" value="Pleckstrin-homology domain (PH domain)/Phosphotyrosine-binding domain (PTB)"/>
    <property type="match status" value="1"/>
</dbReference>
<dbReference type="Pfam" id="PF01852">
    <property type="entry name" value="START"/>
    <property type="match status" value="1"/>
</dbReference>
<dbReference type="InterPro" id="IPR011993">
    <property type="entry name" value="PH-like_dom_sf"/>
</dbReference>
<evidence type="ECO:0000256" key="3">
    <source>
        <dbReference type="SAM" id="MobiDB-lite"/>
    </source>
</evidence>
<evidence type="ECO:0000313" key="6">
    <source>
        <dbReference type="EMBL" id="CAH3015229.1"/>
    </source>
</evidence>
<gene>
    <name evidence="6" type="ORF">PEVE_00013505</name>
</gene>
<dbReference type="EMBL" id="CALNXI010000020">
    <property type="protein sequence ID" value="CAH3015229.1"/>
    <property type="molecule type" value="Genomic_DNA"/>
</dbReference>
<name>A0ABN8LDR4_9CNID</name>
<sequence length="417" mass="47418">FPAQGPLAHPTHGAKQIRFVGKIQNGRQKASWNYFSTSPYLRTITFLAPKAQFDLLFEYLMEGRFVVKEGWAVKESGQAVLGQTNWRKRWCQLVRGSQGTFWSYYRKMDDIALDQPAGRIELDSTYAARELEEGERKKKPNCFALGPVFDNFARRTYYISCETMDEKLSWMEVLNASTESQTGNQDKFERGRKSVRQRLNRRSRGGNKKEVDGPQESISLDPLQRMEQWEKLCQIINCQEWKKADSKNGVTVSRLSFARNQKAAVKVEGVVPVPPDVLYDYLCQAMNKGGKLDQPFRGEKVLQKIDDSIPHSWIVYNRYTLPLPSASPRDVCLQRMWMPSYLTRNGTSGLVLWSTNHSQTPQEKGVIRVFAGLSGFVLSPVLSTDNVVHAKAAIVVQIDLQDSLQTMLEGSFKSGKV</sequence>
<dbReference type="Gene3D" id="3.30.530.20">
    <property type="match status" value="1"/>
</dbReference>
<dbReference type="SMART" id="SM00233">
    <property type="entry name" value="PH"/>
    <property type="match status" value="1"/>
</dbReference>
<evidence type="ECO:0000256" key="2">
    <source>
        <dbReference type="ARBA" id="ARBA00022824"/>
    </source>
</evidence>
<dbReference type="InterPro" id="IPR002913">
    <property type="entry name" value="START_lipid-bd_dom"/>
</dbReference>
<dbReference type="PROSITE" id="PS50003">
    <property type="entry name" value="PH_DOMAIN"/>
    <property type="match status" value="1"/>
</dbReference>
<evidence type="ECO:0000259" key="5">
    <source>
        <dbReference type="PROSITE" id="PS50848"/>
    </source>
</evidence>
<dbReference type="CDD" id="cd00177">
    <property type="entry name" value="START"/>
    <property type="match status" value="1"/>
</dbReference>
<feature type="region of interest" description="Disordered" evidence="3">
    <location>
        <begin position="181"/>
        <end position="218"/>
    </location>
</feature>
<dbReference type="InterPro" id="IPR023393">
    <property type="entry name" value="START-like_dom_sf"/>
</dbReference>
<evidence type="ECO:0000259" key="4">
    <source>
        <dbReference type="PROSITE" id="PS50003"/>
    </source>
</evidence>
<dbReference type="CDD" id="cd00821">
    <property type="entry name" value="PH"/>
    <property type="match status" value="1"/>
</dbReference>
<comment type="caution">
    <text evidence="6">The sequence shown here is derived from an EMBL/GenBank/DDBJ whole genome shotgun (WGS) entry which is preliminary data.</text>
</comment>
<dbReference type="PROSITE" id="PS50848">
    <property type="entry name" value="START"/>
    <property type="match status" value="1"/>
</dbReference>